<evidence type="ECO:0000256" key="4">
    <source>
        <dbReference type="ARBA" id="ARBA00022452"/>
    </source>
</evidence>
<evidence type="ECO:0000256" key="5">
    <source>
        <dbReference type="ARBA" id="ARBA00022692"/>
    </source>
</evidence>
<dbReference type="EMBL" id="JAUUTY010000003">
    <property type="protein sequence ID" value="KAK1665347.1"/>
    <property type="molecule type" value="Genomic_DNA"/>
</dbReference>
<dbReference type="GO" id="GO:0046930">
    <property type="term" value="C:pore complex"/>
    <property type="evidence" value="ECO:0007669"/>
    <property type="project" value="UniProtKB-KW"/>
</dbReference>
<dbReference type="PANTHER" id="PTHR11743">
    <property type="entry name" value="VOLTAGE-DEPENDENT ANION-SELECTIVE CHANNEL"/>
    <property type="match status" value="1"/>
</dbReference>
<dbReference type="InterPro" id="IPR001925">
    <property type="entry name" value="Porin_Euk"/>
</dbReference>
<dbReference type="GO" id="GO:0008308">
    <property type="term" value="F:voltage-gated monoatomic anion channel activity"/>
    <property type="evidence" value="ECO:0007669"/>
    <property type="project" value="InterPro"/>
</dbReference>
<dbReference type="GO" id="GO:0005741">
    <property type="term" value="C:mitochondrial outer membrane"/>
    <property type="evidence" value="ECO:0007669"/>
    <property type="project" value="UniProtKB-SubCell"/>
</dbReference>
<evidence type="ECO:0000256" key="2">
    <source>
        <dbReference type="ARBA" id="ARBA00009624"/>
    </source>
</evidence>
<protein>
    <submittedName>
        <fullName evidence="11">Uncharacterized protein</fullName>
    </submittedName>
</protein>
<dbReference type="PROSITE" id="PS00558">
    <property type="entry name" value="EUKARYOTIC_PORIN"/>
    <property type="match status" value="1"/>
</dbReference>
<accession>A0AAD8WJW8</accession>
<keyword evidence="7" id="KW-0406">Ion transport</keyword>
<comment type="similarity">
    <text evidence="2">Belongs to the eukaryotic mitochondrial porin (TC 1.B.8.1) family.</text>
</comment>
<gene>
    <name evidence="11" type="ORF">QYE76_053506</name>
</gene>
<evidence type="ECO:0000256" key="9">
    <source>
        <dbReference type="ARBA" id="ARBA00023128"/>
    </source>
</evidence>
<evidence type="ECO:0000256" key="6">
    <source>
        <dbReference type="ARBA" id="ARBA00022787"/>
    </source>
</evidence>
<evidence type="ECO:0000313" key="12">
    <source>
        <dbReference type="Proteomes" id="UP001231189"/>
    </source>
</evidence>
<keyword evidence="10" id="KW-0472">Membrane</keyword>
<evidence type="ECO:0000256" key="7">
    <source>
        <dbReference type="ARBA" id="ARBA00023065"/>
    </source>
</evidence>
<comment type="subcellular location">
    <subcellularLocation>
        <location evidence="1">Mitochondrion outer membrane</location>
    </subcellularLocation>
</comment>
<organism evidence="11 12">
    <name type="scientific">Lolium multiflorum</name>
    <name type="common">Italian ryegrass</name>
    <name type="synonym">Lolium perenne subsp. multiflorum</name>
    <dbReference type="NCBI Taxonomy" id="4521"/>
    <lineage>
        <taxon>Eukaryota</taxon>
        <taxon>Viridiplantae</taxon>
        <taxon>Streptophyta</taxon>
        <taxon>Embryophyta</taxon>
        <taxon>Tracheophyta</taxon>
        <taxon>Spermatophyta</taxon>
        <taxon>Magnoliopsida</taxon>
        <taxon>Liliopsida</taxon>
        <taxon>Poales</taxon>
        <taxon>Poaceae</taxon>
        <taxon>BOP clade</taxon>
        <taxon>Pooideae</taxon>
        <taxon>Poodae</taxon>
        <taxon>Poeae</taxon>
        <taxon>Poeae Chloroplast Group 2 (Poeae type)</taxon>
        <taxon>Loliodinae</taxon>
        <taxon>Loliinae</taxon>
        <taxon>Lolium</taxon>
    </lineage>
</organism>
<dbReference type="Gene3D" id="2.40.160.10">
    <property type="entry name" value="Porin"/>
    <property type="match status" value="1"/>
</dbReference>
<evidence type="ECO:0000256" key="8">
    <source>
        <dbReference type="ARBA" id="ARBA00023114"/>
    </source>
</evidence>
<reference evidence="11" key="1">
    <citation type="submission" date="2023-07" db="EMBL/GenBank/DDBJ databases">
        <title>A chromosome-level genome assembly of Lolium multiflorum.</title>
        <authorList>
            <person name="Chen Y."/>
            <person name="Copetti D."/>
            <person name="Kolliker R."/>
            <person name="Studer B."/>
        </authorList>
    </citation>
    <scope>NUCLEOTIDE SEQUENCE</scope>
    <source>
        <strain evidence="11">02402/16</strain>
        <tissue evidence="11">Leaf</tissue>
    </source>
</reference>
<comment type="caution">
    <text evidence="11">The sequence shown here is derived from an EMBL/GenBank/DDBJ whole genome shotgun (WGS) entry which is preliminary data.</text>
</comment>
<evidence type="ECO:0000256" key="10">
    <source>
        <dbReference type="ARBA" id="ARBA00023136"/>
    </source>
</evidence>
<dbReference type="FunFam" id="2.40.160.10:FF:000003">
    <property type="entry name" value="Outer mitochondrial membrane protein porin"/>
    <property type="match status" value="1"/>
</dbReference>
<keyword evidence="6" id="KW-1000">Mitochondrion outer membrane</keyword>
<evidence type="ECO:0000256" key="1">
    <source>
        <dbReference type="ARBA" id="ARBA00004294"/>
    </source>
</evidence>
<proteinExistence type="inferred from homology"/>
<dbReference type="InterPro" id="IPR023614">
    <property type="entry name" value="Porin_dom_sf"/>
</dbReference>
<keyword evidence="9" id="KW-0496">Mitochondrion</keyword>
<dbReference type="Proteomes" id="UP001231189">
    <property type="component" value="Unassembled WGS sequence"/>
</dbReference>
<dbReference type="Pfam" id="PF01459">
    <property type="entry name" value="Porin_3"/>
    <property type="match status" value="1"/>
</dbReference>
<name>A0AAD8WJW8_LOLMU</name>
<keyword evidence="8" id="KW-0626">Porin</keyword>
<evidence type="ECO:0000313" key="11">
    <source>
        <dbReference type="EMBL" id="KAK1665347.1"/>
    </source>
</evidence>
<dbReference type="CDD" id="cd07306">
    <property type="entry name" value="Porin3_VDAC"/>
    <property type="match status" value="1"/>
</dbReference>
<sequence length="275" mass="29711">MAPGLYTDIGKKTRDLLYRDYCTHQKFTLTTCTPEGVAITAAGTRLNESIFGELQTQLKTKNLTVDIKTNSESDLLTTVTVDGLGTPGLKSILSLVVPDQRSGKLDFLYLHELAGLNASVGLNPNPMVNLSGVFGSKELSVGVDVSFDTATSNFTKYNAALSLTNQDLIASLHLNNHGDTLTASYFHLVKQHSATAVGAELSHSFSRNESTLIFGSQHSLDPHTTVKARFNNYGMASALVQHEWRPKSLITISGEVDTKAIEKSTKVGLSLVLKP</sequence>
<keyword evidence="5" id="KW-0812">Transmembrane</keyword>
<dbReference type="InterPro" id="IPR027246">
    <property type="entry name" value="Porin_Euk/Tom40"/>
</dbReference>
<keyword evidence="4" id="KW-1134">Transmembrane beta strand</keyword>
<dbReference type="AlphaFoldDB" id="A0AAD8WJW8"/>
<dbReference type="GO" id="GO:0015288">
    <property type="term" value="F:porin activity"/>
    <property type="evidence" value="ECO:0007669"/>
    <property type="project" value="UniProtKB-KW"/>
</dbReference>
<evidence type="ECO:0000256" key="3">
    <source>
        <dbReference type="ARBA" id="ARBA00022448"/>
    </source>
</evidence>
<dbReference type="PANTHER" id="PTHR11743:SF62">
    <property type="entry name" value="MITOCHONDRIAL OUTER MEMBRANE PROTEIN PORIN 3"/>
    <property type="match status" value="1"/>
</dbReference>
<keyword evidence="12" id="KW-1185">Reference proteome</keyword>
<keyword evidence="3" id="KW-0813">Transport</keyword>